<evidence type="ECO:0000313" key="1">
    <source>
        <dbReference type="EMBL" id="CAK9326509.1"/>
    </source>
</evidence>
<organism evidence="1 2">
    <name type="scientific">Citrullus colocynthis</name>
    <name type="common">colocynth</name>
    <dbReference type="NCBI Taxonomy" id="252529"/>
    <lineage>
        <taxon>Eukaryota</taxon>
        <taxon>Viridiplantae</taxon>
        <taxon>Streptophyta</taxon>
        <taxon>Embryophyta</taxon>
        <taxon>Tracheophyta</taxon>
        <taxon>Spermatophyta</taxon>
        <taxon>Magnoliopsida</taxon>
        <taxon>eudicotyledons</taxon>
        <taxon>Gunneridae</taxon>
        <taxon>Pentapetalae</taxon>
        <taxon>rosids</taxon>
        <taxon>fabids</taxon>
        <taxon>Cucurbitales</taxon>
        <taxon>Cucurbitaceae</taxon>
        <taxon>Benincaseae</taxon>
        <taxon>Citrullus</taxon>
    </lineage>
</organism>
<keyword evidence="2" id="KW-1185">Reference proteome</keyword>
<accession>A0ABP0Z147</accession>
<dbReference type="EMBL" id="OZ021741">
    <property type="protein sequence ID" value="CAK9326509.1"/>
    <property type="molecule type" value="Genomic_DNA"/>
</dbReference>
<sequence>MKETCLLVNSNSTDVPMAKWDFGDSLLSSLLLHPWALMSGLVHAIGSNWSLPSSWSLTVWNYDGGLDRPSLLNATTLQIRLD</sequence>
<protein>
    <submittedName>
        <fullName evidence="1">Uncharacterized protein</fullName>
    </submittedName>
</protein>
<proteinExistence type="predicted"/>
<gene>
    <name evidence="1" type="ORF">CITCOLO1_LOCUS18862</name>
</gene>
<reference evidence="1 2" key="1">
    <citation type="submission" date="2024-03" db="EMBL/GenBank/DDBJ databases">
        <authorList>
            <person name="Gkanogiannis A."/>
            <person name="Becerra Lopez-Lavalle L."/>
        </authorList>
    </citation>
    <scope>NUCLEOTIDE SEQUENCE [LARGE SCALE GENOMIC DNA]</scope>
</reference>
<name>A0ABP0Z147_9ROSI</name>
<evidence type="ECO:0000313" key="2">
    <source>
        <dbReference type="Proteomes" id="UP001642487"/>
    </source>
</evidence>
<dbReference type="Proteomes" id="UP001642487">
    <property type="component" value="Chromosome 7"/>
</dbReference>